<dbReference type="AlphaFoldDB" id="A0A5M3XAP0"/>
<evidence type="ECO:0000313" key="2">
    <source>
        <dbReference type="Proteomes" id="UP000331127"/>
    </source>
</evidence>
<evidence type="ECO:0000313" key="1">
    <source>
        <dbReference type="EMBL" id="GES16571.1"/>
    </source>
</evidence>
<comment type="caution">
    <text evidence="1">The sequence shown here is derived from an EMBL/GenBank/DDBJ whole genome shotgun (WGS) entry which is preliminary data.</text>
</comment>
<proteinExistence type="predicted"/>
<reference evidence="1 2" key="1">
    <citation type="submission" date="2019-10" db="EMBL/GenBank/DDBJ databases">
        <title>Whole genome shotgun sequence of Acrocarpospora macrocephala NBRC 16266.</title>
        <authorList>
            <person name="Ichikawa N."/>
            <person name="Kimura A."/>
            <person name="Kitahashi Y."/>
            <person name="Komaki H."/>
            <person name="Oguchi A."/>
        </authorList>
    </citation>
    <scope>NUCLEOTIDE SEQUENCE [LARGE SCALE GENOMIC DNA]</scope>
    <source>
        <strain evidence="1 2">NBRC 16266</strain>
    </source>
</reference>
<organism evidence="1 2">
    <name type="scientific">Acrocarpospora macrocephala</name>
    <dbReference type="NCBI Taxonomy" id="150177"/>
    <lineage>
        <taxon>Bacteria</taxon>
        <taxon>Bacillati</taxon>
        <taxon>Actinomycetota</taxon>
        <taxon>Actinomycetes</taxon>
        <taxon>Streptosporangiales</taxon>
        <taxon>Streptosporangiaceae</taxon>
        <taxon>Acrocarpospora</taxon>
    </lineage>
</organism>
<keyword evidence="2" id="KW-1185">Reference proteome</keyword>
<accession>A0A5M3XAP0</accession>
<name>A0A5M3XAP0_9ACTN</name>
<gene>
    <name evidence="1" type="ORF">Amac_101690</name>
</gene>
<dbReference type="Proteomes" id="UP000331127">
    <property type="component" value="Unassembled WGS sequence"/>
</dbReference>
<dbReference type="EMBL" id="BLAE01000106">
    <property type="protein sequence ID" value="GES16571.1"/>
    <property type="molecule type" value="Genomic_DNA"/>
</dbReference>
<protein>
    <submittedName>
        <fullName evidence="1">Uncharacterized protein</fullName>
    </submittedName>
</protein>
<sequence length="139" mass="15903">MLLLEISVSARRNRPSDKDLRQALPRHRRRWAAVLDGPNRGRVGKSVYGKIWQQARKAAFTATPTRRCSCRPTSTRWKSPRLGPTVKVLFAVYAHRIVTDEDAVNPKIEAAFDATAPRIPRQPPRHRSYVPAWPRLCLD</sequence>